<evidence type="ECO:0008006" key="3">
    <source>
        <dbReference type="Google" id="ProtNLM"/>
    </source>
</evidence>
<gene>
    <name evidence="1" type="ORF">J2S49_001425</name>
</gene>
<dbReference type="SUPFAM" id="SSF55486">
    <property type="entry name" value="Metalloproteases ('zincins'), catalytic domain"/>
    <property type="match status" value="1"/>
</dbReference>
<comment type="caution">
    <text evidence="1">The sequence shown here is derived from an EMBL/GenBank/DDBJ whole genome shotgun (WGS) entry which is preliminary data.</text>
</comment>
<organism evidence="1 2">
    <name type="scientific">Arcanobacterium wilhelmae</name>
    <dbReference type="NCBI Taxonomy" id="1803177"/>
    <lineage>
        <taxon>Bacteria</taxon>
        <taxon>Bacillati</taxon>
        <taxon>Actinomycetota</taxon>
        <taxon>Actinomycetes</taxon>
        <taxon>Actinomycetales</taxon>
        <taxon>Actinomycetaceae</taxon>
        <taxon>Arcanobacterium</taxon>
    </lineage>
</organism>
<accession>A0ABT9NCB4</accession>
<dbReference type="InterPro" id="IPR038555">
    <property type="entry name" value="Zincin_1_sf"/>
</dbReference>
<name>A0ABT9NCB4_9ACTO</name>
<dbReference type="EMBL" id="JAUSQW010000001">
    <property type="protein sequence ID" value="MDP9801349.1"/>
    <property type="molecule type" value="Genomic_DNA"/>
</dbReference>
<dbReference type="RefSeq" id="WP_278059278.1">
    <property type="nucleotide sequence ID" value="NZ_CP121247.1"/>
</dbReference>
<dbReference type="Gene3D" id="3.30.2010.20">
    <property type="match status" value="1"/>
</dbReference>
<evidence type="ECO:0000313" key="1">
    <source>
        <dbReference type="EMBL" id="MDP9801349.1"/>
    </source>
</evidence>
<sequence length="134" mass="15238">MKRAYRDRHGRGIRGFLLDPALPAWRTRADKFDDLIASEFAALNQHLGGRISDLDVAVLDVPESDPAPWEDGVPLARFLPFERGMGKRGRLIFYRRPIETASRRSPQPRLVIHDVVVDQVASVLGERAEDIDYF</sequence>
<dbReference type="Proteomes" id="UP001235966">
    <property type="component" value="Unassembled WGS sequence"/>
</dbReference>
<evidence type="ECO:0000313" key="2">
    <source>
        <dbReference type="Proteomes" id="UP001235966"/>
    </source>
</evidence>
<protein>
    <recommendedName>
        <fullName evidence="3">Metallopeptidase family protein</fullName>
    </recommendedName>
</protein>
<reference evidence="1 2" key="1">
    <citation type="submission" date="2023-07" db="EMBL/GenBank/DDBJ databases">
        <title>Sequencing the genomes of 1000 actinobacteria strains.</title>
        <authorList>
            <person name="Klenk H.-P."/>
        </authorList>
    </citation>
    <scope>NUCLEOTIDE SEQUENCE [LARGE SCALE GENOMIC DNA]</scope>
    <source>
        <strain evidence="1 2">DSM 102162</strain>
    </source>
</reference>
<proteinExistence type="predicted"/>
<dbReference type="CDD" id="cd12954">
    <property type="entry name" value="MMP_TTHA0227_like_1"/>
    <property type="match status" value="1"/>
</dbReference>
<keyword evidence="2" id="KW-1185">Reference proteome</keyword>